<keyword evidence="2" id="KW-1185">Reference proteome</keyword>
<evidence type="ECO:0000313" key="2">
    <source>
        <dbReference type="Proteomes" id="UP000024635"/>
    </source>
</evidence>
<dbReference type="AlphaFoldDB" id="A0A016WAF2"/>
<reference evidence="2" key="1">
    <citation type="journal article" date="2015" name="Nat. Genet.">
        <title>The genome and transcriptome of the zoonotic hookworm Ancylostoma ceylanicum identify infection-specific gene families.</title>
        <authorList>
            <person name="Schwarz E.M."/>
            <person name="Hu Y."/>
            <person name="Antoshechkin I."/>
            <person name="Miller M.M."/>
            <person name="Sternberg P.W."/>
            <person name="Aroian R.V."/>
        </authorList>
    </citation>
    <scope>NUCLEOTIDE SEQUENCE</scope>
    <source>
        <strain evidence="2">HY135</strain>
    </source>
</reference>
<gene>
    <name evidence="1" type="primary">Acey_s0879.g2829</name>
    <name evidence="1" type="ORF">Y032_0879g2829</name>
</gene>
<dbReference type="Proteomes" id="UP000024635">
    <property type="component" value="Unassembled WGS sequence"/>
</dbReference>
<proteinExistence type="predicted"/>
<sequence>MNEVHILTCQVYPVSEMSFRCSFALKNMRRVAADSSTARMLTTLITDEESFTVEPIVNSQNDRALAEVIEQAIFHGKIVGMCAVAFERIGRQSMEHGVEKEEQRELKL</sequence>
<accession>A0A016WAF2</accession>
<evidence type="ECO:0000313" key="1">
    <source>
        <dbReference type="EMBL" id="EYC36595.1"/>
    </source>
</evidence>
<name>A0A016WAF2_9BILA</name>
<dbReference type="EMBL" id="JARK01000479">
    <property type="protein sequence ID" value="EYC36595.1"/>
    <property type="molecule type" value="Genomic_DNA"/>
</dbReference>
<organism evidence="1 2">
    <name type="scientific">Ancylostoma ceylanicum</name>
    <dbReference type="NCBI Taxonomy" id="53326"/>
    <lineage>
        <taxon>Eukaryota</taxon>
        <taxon>Metazoa</taxon>
        <taxon>Ecdysozoa</taxon>
        <taxon>Nematoda</taxon>
        <taxon>Chromadorea</taxon>
        <taxon>Rhabditida</taxon>
        <taxon>Rhabditina</taxon>
        <taxon>Rhabditomorpha</taxon>
        <taxon>Strongyloidea</taxon>
        <taxon>Ancylostomatidae</taxon>
        <taxon>Ancylostomatinae</taxon>
        <taxon>Ancylostoma</taxon>
    </lineage>
</organism>
<comment type="caution">
    <text evidence="1">The sequence shown here is derived from an EMBL/GenBank/DDBJ whole genome shotgun (WGS) entry which is preliminary data.</text>
</comment>
<protein>
    <submittedName>
        <fullName evidence="1">Uncharacterized protein</fullName>
    </submittedName>
</protein>